<keyword evidence="1" id="KW-0472">Membrane</keyword>
<keyword evidence="1" id="KW-1133">Transmembrane helix</keyword>
<accession>A0ABQ1XMR0</accession>
<protein>
    <recommendedName>
        <fullName evidence="4">Flp pilus-assembly TadG-like N-terminal domain-containing protein</fullName>
    </recommendedName>
</protein>
<sequence>MIANITKQVRGYLGDRRGHVAVIAAICAPVMIAGAGIGAESGYWYYQQRLTQMSADVSAFAGAVEARSGQPLEVIRATALAEAERHGYRPELGNLEVNNPPLSGPNRNLRSVEVIIQQTHPRHFSRLFLDEDISFRVRAVARFDEPGPACILALDPAGDQSLLFSGSTDVTLTGCDLMSNSINAQAVAITGSGQITTSCANAVGGMNITSQLTLTECVEPRLNMPPALDPMAGLVAPVAGGCRNLPSGGGSASRTISPGRYCNGMSFNGDVHLEPGVYIVDGGTFRLNGGARVTGDDVTIYLTNNAGVRMNGNADIFLSAPQTGEYAGVLFWGDRNNAAGTEALFNGAASSSLRGALYFPSQTVDVRGNFSGSDGCMRIIAYRVEMSGNSSLNIDCSRSGMVSVQAPGFVRLVE</sequence>
<gene>
    <name evidence="2" type="ORF">GCM10007420_12180</name>
</gene>
<feature type="transmembrane region" description="Helical" evidence="1">
    <location>
        <begin position="20"/>
        <end position="46"/>
    </location>
</feature>
<keyword evidence="1" id="KW-0812">Transmembrane</keyword>
<dbReference type="RefSeq" id="WP_188451669.1">
    <property type="nucleotide sequence ID" value="NZ_BMFS01000004.1"/>
</dbReference>
<evidence type="ECO:0000256" key="1">
    <source>
        <dbReference type="SAM" id="Phobius"/>
    </source>
</evidence>
<comment type="caution">
    <text evidence="2">The sequence shown here is derived from an EMBL/GenBank/DDBJ whole genome shotgun (WGS) entry which is preliminary data.</text>
</comment>
<organism evidence="2 3">
    <name type="scientific">Glycocaulis albus</name>
    <dbReference type="NCBI Taxonomy" id="1382801"/>
    <lineage>
        <taxon>Bacteria</taxon>
        <taxon>Pseudomonadati</taxon>
        <taxon>Pseudomonadota</taxon>
        <taxon>Alphaproteobacteria</taxon>
        <taxon>Maricaulales</taxon>
        <taxon>Maricaulaceae</taxon>
        <taxon>Glycocaulis</taxon>
    </lineage>
</organism>
<name>A0ABQ1XMR0_9PROT</name>
<dbReference type="Proteomes" id="UP000648722">
    <property type="component" value="Unassembled WGS sequence"/>
</dbReference>
<dbReference type="EMBL" id="BMFS01000004">
    <property type="protein sequence ID" value="GGG97965.1"/>
    <property type="molecule type" value="Genomic_DNA"/>
</dbReference>
<evidence type="ECO:0000313" key="2">
    <source>
        <dbReference type="EMBL" id="GGG97965.1"/>
    </source>
</evidence>
<proteinExistence type="predicted"/>
<evidence type="ECO:0008006" key="4">
    <source>
        <dbReference type="Google" id="ProtNLM"/>
    </source>
</evidence>
<evidence type="ECO:0000313" key="3">
    <source>
        <dbReference type="Proteomes" id="UP000648722"/>
    </source>
</evidence>
<keyword evidence="3" id="KW-1185">Reference proteome</keyword>
<reference evidence="3" key="1">
    <citation type="journal article" date="2019" name="Int. J. Syst. Evol. Microbiol.">
        <title>The Global Catalogue of Microorganisms (GCM) 10K type strain sequencing project: providing services to taxonomists for standard genome sequencing and annotation.</title>
        <authorList>
            <consortium name="The Broad Institute Genomics Platform"/>
            <consortium name="The Broad Institute Genome Sequencing Center for Infectious Disease"/>
            <person name="Wu L."/>
            <person name="Ma J."/>
        </authorList>
    </citation>
    <scope>NUCLEOTIDE SEQUENCE [LARGE SCALE GENOMIC DNA]</scope>
    <source>
        <strain evidence="3">CGMCC 1.12766</strain>
    </source>
</reference>